<accession>A0A3A4KFQ0</accession>
<dbReference type="RefSeq" id="WP_120038926.1">
    <property type="nucleotide sequence ID" value="NZ_QZFU01000014.1"/>
</dbReference>
<sequence>MGKVLIPVRDAVGYSEETEHVRIEQVPLSHLSIEVGHFYLNEITNDMDQVVKEFRRIVPLVDAFIASARVEFGPQARISTCYLIDDYFQPDTDPREILGKLLTAADETGLRIDYLAREAGCWQATPFADGVPVGEPIELAEMVAARLVAEPAPPATGRRPPTVESGWLCNGRRSSDFDAAQAMRVPQYRPPEEFGRREHSIFLDVQLWSKHTENINGDSVIRTKWSCPFLASVWHLLRLGMLRYEGAAVVDPQPWSPGEVWPRQWRQVPAVVRLNPDAAPFAAYRTLSMLPKRYLGIEHSVRLILDHIDLDDDVVGQIIARGAADEVPVTVPRKVTERLSHLLLDGS</sequence>
<dbReference type="EMBL" id="QZFU01000014">
    <property type="protein sequence ID" value="RJO77949.1"/>
    <property type="molecule type" value="Genomic_DNA"/>
</dbReference>
<dbReference type="Proteomes" id="UP000266677">
    <property type="component" value="Unassembled WGS sequence"/>
</dbReference>
<gene>
    <name evidence="1" type="ORF">D5S18_06645</name>
</gene>
<comment type="caution">
    <text evidence="1">The sequence shown here is derived from an EMBL/GenBank/DDBJ whole genome shotgun (WGS) entry which is preliminary data.</text>
</comment>
<dbReference type="NCBIfam" id="NF040566">
    <property type="entry name" value="SCO2522_fam"/>
    <property type="match status" value="1"/>
</dbReference>
<keyword evidence="2" id="KW-1185">Reference proteome</keyword>
<dbReference type="OrthoDB" id="4561843at2"/>
<evidence type="ECO:0000313" key="1">
    <source>
        <dbReference type="EMBL" id="RJO77949.1"/>
    </source>
</evidence>
<reference evidence="1 2" key="1">
    <citation type="submission" date="2018-09" db="EMBL/GenBank/DDBJ databases">
        <title>YIM PH21274 draft genome.</title>
        <authorList>
            <person name="Miao C."/>
        </authorList>
    </citation>
    <scope>NUCLEOTIDE SEQUENCE [LARGE SCALE GENOMIC DNA]</scope>
    <source>
        <strain evidence="1 2">YIM PH 21724</strain>
    </source>
</reference>
<dbReference type="InterPro" id="IPR049747">
    <property type="entry name" value="SCO2522-like"/>
</dbReference>
<name>A0A3A4KFQ0_9NOCA</name>
<organism evidence="1 2">
    <name type="scientific">Nocardia panacis</name>
    <dbReference type="NCBI Taxonomy" id="2340916"/>
    <lineage>
        <taxon>Bacteria</taxon>
        <taxon>Bacillati</taxon>
        <taxon>Actinomycetota</taxon>
        <taxon>Actinomycetes</taxon>
        <taxon>Mycobacteriales</taxon>
        <taxon>Nocardiaceae</taxon>
        <taxon>Nocardia</taxon>
    </lineage>
</organism>
<proteinExistence type="predicted"/>
<protein>
    <submittedName>
        <fullName evidence="1">Uncharacterized protein</fullName>
    </submittedName>
</protein>
<dbReference type="AlphaFoldDB" id="A0A3A4KFQ0"/>
<evidence type="ECO:0000313" key="2">
    <source>
        <dbReference type="Proteomes" id="UP000266677"/>
    </source>
</evidence>